<proteinExistence type="predicted"/>
<dbReference type="EMBL" id="SHKX01000012">
    <property type="protein sequence ID" value="RZU45226.1"/>
    <property type="molecule type" value="Genomic_DNA"/>
</dbReference>
<evidence type="ECO:0000313" key="2">
    <source>
        <dbReference type="Proteomes" id="UP000292423"/>
    </source>
</evidence>
<dbReference type="Proteomes" id="UP000292423">
    <property type="component" value="Unassembled WGS sequence"/>
</dbReference>
<dbReference type="PROSITE" id="PS51257">
    <property type="entry name" value="PROKAR_LIPOPROTEIN"/>
    <property type="match status" value="1"/>
</dbReference>
<accession>A0A4V2G5K7</accession>
<name>A0A4V2G5K7_9GAMM</name>
<dbReference type="Pfam" id="PF06804">
    <property type="entry name" value="Lipoprotein_18"/>
    <property type="match status" value="1"/>
</dbReference>
<protein>
    <submittedName>
        <fullName evidence="1">Beta-barrel assembly machine subunit BamC</fullName>
    </submittedName>
</protein>
<keyword evidence="2" id="KW-1185">Reference proteome</keyword>
<comment type="caution">
    <text evidence="1">The sequence shown here is derived from an EMBL/GenBank/DDBJ whole genome shotgun (WGS) entry which is preliminary data.</text>
</comment>
<dbReference type="InterPro" id="IPR042268">
    <property type="entry name" value="BamC_C"/>
</dbReference>
<dbReference type="Gene3D" id="3.30.310.170">
    <property type="entry name" value="Outer membrane protein assembly factor BamC"/>
    <property type="match status" value="1"/>
</dbReference>
<evidence type="ECO:0000313" key="1">
    <source>
        <dbReference type="EMBL" id="RZU45226.1"/>
    </source>
</evidence>
<dbReference type="AlphaFoldDB" id="A0A4V2G5K7"/>
<dbReference type="OrthoDB" id="6710665at2"/>
<gene>
    <name evidence="1" type="ORF">EV700_2042</name>
</gene>
<dbReference type="InterPro" id="IPR010653">
    <property type="entry name" value="NlpB/DapX"/>
</dbReference>
<dbReference type="RefSeq" id="WP_130413351.1">
    <property type="nucleotide sequence ID" value="NZ_SHKX01000012.1"/>
</dbReference>
<sequence>MPRLLIGLAAAAGVLLTGCSLMPEHSLDYRQARNLAPLVLPEGATARNIQPLYAIPDLPPARATVALTEGNGRKQKFLIPAPADMPASDNEPTAGGQPTVTVAKPRLASDGNGAPILQVDGNAEQVWDNLGKALENSKVRVDDRNRSLGVYFIKLQAQDKSPDLQLKMSRTEGTMVLFLQINEDTVADAETARQLFSRLLESWPG</sequence>
<organism evidence="1 2">
    <name type="scientific">Fluviicoccus keumensis</name>
    <dbReference type="NCBI Taxonomy" id="1435465"/>
    <lineage>
        <taxon>Bacteria</taxon>
        <taxon>Pseudomonadati</taxon>
        <taxon>Pseudomonadota</taxon>
        <taxon>Gammaproteobacteria</taxon>
        <taxon>Moraxellales</taxon>
        <taxon>Moraxellaceae</taxon>
        <taxon>Fluviicoccus</taxon>
    </lineage>
</organism>
<reference evidence="1 2" key="1">
    <citation type="submission" date="2019-02" db="EMBL/GenBank/DDBJ databases">
        <title>Genomic Encyclopedia of Type Strains, Phase IV (KMG-IV): sequencing the most valuable type-strain genomes for metagenomic binning, comparative biology and taxonomic classification.</title>
        <authorList>
            <person name="Goeker M."/>
        </authorList>
    </citation>
    <scope>NUCLEOTIDE SEQUENCE [LARGE SCALE GENOMIC DNA]</scope>
    <source>
        <strain evidence="1 2">DSM 105135</strain>
    </source>
</reference>